<feature type="region of interest" description="Disordered" evidence="3">
    <location>
        <begin position="5656"/>
        <end position="5725"/>
    </location>
</feature>
<evidence type="ECO:0000313" key="6">
    <source>
        <dbReference type="EMBL" id="CAD8144013.1"/>
    </source>
</evidence>
<dbReference type="GO" id="GO:0007165">
    <property type="term" value="P:signal transduction"/>
    <property type="evidence" value="ECO:0007669"/>
    <property type="project" value="UniProtKB-KW"/>
</dbReference>
<evidence type="ECO:0000313" key="7">
    <source>
        <dbReference type="Proteomes" id="UP000683925"/>
    </source>
</evidence>
<feature type="compositionally biased region" description="Polar residues" evidence="3">
    <location>
        <begin position="1206"/>
        <end position="1224"/>
    </location>
</feature>
<feature type="compositionally biased region" description="Polar residues" evidence="3">
    <location>
        <begin position="1171"/>
        <end position="1185"/>
    </location>
</feature>
<dbReference type="PANTHER" id="PTHR13354:SF11">
    <property type="entry name" value="LYSINE-SPECIFIC DEMETHYLASE 9"/>
    <property type="match status" value="1"/>
</dbReference>
<dbReference type="InterPro" id="IPR026306">
    <property type="entry name" value="RSBN1/Dpy-2/CEP530"/>
</dbReference>
<gene>
    <name evidence="6" type="ORF">POCTA_138.1.T0150342</name>
</gene>
<feature type="compositionally biased region" description="Basic and acidic residues" evidence="3">
    <location>
        <begin position="3515"/>
        <end position="3525"/>
    </location>
</feature>
<dbReference type="EMBL" id="CAJJDP010000015">
    <property type="protein sequence ID" value="CAD8144013.1"/>
    <property type="molecule type" value="Genomic_DNA"/>
</dbReference>
<keyword evidence="4" id="KW-0812">Transmembrane</keyword>
<feature type="compositionally biased region" description="Low complexity" evidence="3">
    <location>
        <begin position="1284"/>
        <end position="1314"/>
    </location>
</feature>
<evidence type="ECO:0000259" key="5">
    <source>
        <dbReference type="PROSITE" id="PS50111"/>
    </source>
</evidence>
<feature type="compositionally biased region" description="Basic and acidic residues" evidence="3">
    <location>
        <begin position="1367"/>
        <end position="1376"/>
    </location>
</feature>
<dbReference type="OrthoDB" id="285236at2759"/>
<dbReference type="InterPro" id="IPR004089">
    <property type="entry name" value="MCPsignal_dom"/>
</dbReference>
<feature type="compositionally biased region" description="Low complexity" evidence="3">
    <location>
        <begin position="1461"/>
        <end position="1519"/>
    </location>
</feature>
<feature type="compositionally biased region" description="Low complexity" evidence="3">
    <location>
        <begin position="1254"/>
        <end position="1275"/>
    </location>
</feature>
<reference evidence="6" key="1">
    <citation type="submission" date="2021-01" db="EMBL/GenBank/DDBJ databases">
        <authorList>
            <consortium name="Genoscope - CEA"/>
            <person name="William W."/>
        </authorList>
    </citation>
    <scope>NUCLEOTIDE SEQUENCE</scope>
</reference>
<dbReference type="OMA" id="YQNINHY"/>
<feature type="compositionally biased region" description="Low complexity" evidence="3">
    <location>
        <begin position="1161"/>
        <end position="1170"/>
    </location>
</feature>
<feature type="region of interest" description="Disordered" evidence="3">
    <location>
        <begin position="1631"/>
        <end position="1661"/>
    </location>
</feature>
<feature type="region of interest" description="Disordered" evidence="3">
    <location>
        <begin position="1206"/>
        <end position="1428"/>
    </location>
</feature>
<feature type="region of interest" description="Disordered" evidence="3">
    <location>
        <begin position="1444"/>
        <end position="1563"/>
    </location>
</feature>
<dbReference type="PANTHER" id="PTHR13354">
    <property type="entry name" value="ROUND SPERMATID BASIC PROTEIN 1"/>
    <property type="match status" value="1"/>
</dbReference>
<dbReference type="Proteomes" id="UP000683925">
    <property type="component" value="Unassembled WGS sequence"/>
</dbReference>
<dbReference type="PROSITE" id="PS50111">
    <property type="entry name" value="CHEMOTAXIS_TRANSDUC_2"/>
    <property type="match status" value="1"/>
</dbReference>
<evidence type="ECO:0000256" key="1">
    <source>
        <dbReference type="PROSITE-ProRule" id="PRU00284"/>
    </source>
</evidence>
<sequence>MIIRINIGERLHGIGNEIESPKKTELVYIKLVFIIYYYLLIQMKKLQVYFLLILMIAMTCNCSLTKLVQEQIKLGSYVQMHDLEKVGSIEFTNLNCDQDLLKLQQSLQTWMEILRNKDYLEDDVNNLSALKLVIANIKNNQNPELPKLFQYKQSYVELVNSIGSTEQTAFDQWRQEGPQKLIQSINLIEQADSSQDILEYCTQLDSMINLLINEREELKQQINTSQLVVDQLEQKSKEVQQALEQCKLQSQQKTQAKQGEIQQTITIEDNGQIHESSVDQEKPVFENTIEKEQEFIEYGYGYWLRFLTLYPKRLENGKDAPWYFLSRLTSNKNYQNIAMNDRLLAIWLGQGFYHFTTCDEIQNQPNIVQNINHHDDIEGQWTYIYYSYNSISKQAVAIIQYGQEQPQQITHNVQHTKSKYLRFLVGGKDNNQYPGFNGQFSSIFLSTNPGVFISTIAKFSESFKTVKLPTQDFESIFRVQLIDQEVTRNPSLEGDYMAVGGGTKKFPLEYSISGWFKWEEIVQQVWHSVFRVQINKPSTDKFLGDRTLCMFIGTAQGGIFHFPTYTYQNMKGEGTSNLVNNIHHNNKHLDWFFVYFGYSKKLKKAFVQVRLSTGIETLEYNDVNHYYTPQFHTYVGKDEHFPGFNGKIAYVNFVLGSGSYRNKPDFIIKDDLFGYEVGDTNLIKKVQKEPIKPEEVKPAFQDNEDREVSFESTAPVLEKEYEECPQVYGYGFWLRFMHAYPKRLLQGKNAPWYFISRLTSNRKYDNVQMGDRLLAIWLGQSFYHFTTCDTQKNQANMISNIDYPADIEGVWTYIHYSYSKQTQTANSFIRYSQSDIQSSSFQAQHPDIDYLKFIFGGNDQNRYPGFNGFISKIMITISKDNFLSTKEEFITFVSKLEQPKVGLTDLITYQLIENETQRQDSDESLVKTLNDNNQRFPQEYAMSGWFKWIGPQRTPWHNIFRVQIQTPSTDIYLGDRTLCMWLGSIEGGVLHFPTYTYDNTNSKGNPNYYKNIKHNQRHLEWFYVYFGYQKSSKQAYVQVAWPKDTQDILYQNINHYLTPSFYIFVGKDNFYPGLSGKLAYVYFNLGNGSFKMKNEITDIVESYLKGSVVIKPQISNTQKKEQEQSTQEIKQVNQDIKAVNQETKQINQETRQTNQEEKQTTQETKQVNQEIKQNNSETQQVNQETKQVISETKQINQETQQINQEVKQTNQETKQINQETKQANQEMKQTTQETKQVNQDIKQSNSDTKEVSQETKQINQQTKQTTQENKQVNQEVKQETKSVNQETKQVNQETQQTNQETKQTTQEVKQTNQESKQVNQEVKQTTQETNEYSKQVNEQLKQSNEQTKQVTQEIKQEDQKQQTTIPFDHDTIKEGYSDTPGLKPGKIDQSEQQECSEQTNDKDTPLDKPIEKKPVTRTVQQQEQTSEEAQAIIIDSKEVKVDQSLSSSQQNQELTKKVDQQIESSQKTTQETQQVTSKTNETTSQTNSITQQTNDASSITNTQTQQTNETIQQNNKTIQETNETNSQSNKTIQETSETTQQNNKTIQETNETTQSNNKTVQQTNETVQQVNQTVQQTNETVQQVNKTQQETSQTTQQTTQQNTQQTTQQNTQQTTQQNTQQTTQQTTQQNTQSVNQSTQQSNSQTTESKSTQTTQEINNSSQQIDKITQETNEQQQEQHDFKIIDHKNEETIDQQTIDMPTQEDDYCVQDQDDEQEDVKEIKIIPGQTYENQISNDKEGKNPIVDQGITVANNYQEYGYGFWMRFLTLYPRELIKGKDAPWYFISRLTRNKNYENIKLGDRVLAIWQGAGFYHFTTYDVDGLKPNVLLNIDYPNDIEGVWTYIYYSYSTELDQAVGHIKFGNQKFTTIKQNVKHAPTTYLRFILGGNDQNRFPSFNGIFTKITFGIKKGTFLQTSEQLIMKLNINEVPQQIGEVAQSVRMVENQEARTSENMYEYKEIRNKKVKFPSEYALSGWFKWSTLMEKEWHNLFRIQIRKESTDSFLGDRTLSCWIGKTQGGVYQFPTYTYTNMIGNGNANLYKNINLKDRHTKWHFIYFGYSKIKSQANAYVKWQEDEDQLLYENVNHYYVKRLYAYVGKDRFYPGLNGKMAYVVVNFGFGAYKNQRQFDEEIFNFNLGMRELMRSTQDVEFQPSIRQEKMEQSGFDSDQASFEQDENGERPFTQYGYGYWMRFLTLYPKKLLNGKSAPWYFVSRMTWNQNYNDINMGDRALAVFLGRGYYQFSTCNLITKNTNQEQRIPHPDDIEGVWTFVYYSYNKELGKAVGFMRFGSDKFQQIQHTQVTHQDTKYLKLIVGGTDKRRYPGFNGQFAKISFSSKEGSFVDQEKVLKSYTLERRVQKIVTMNVLGDQQQRKSGDEGVFAQSDKVDLPTEYAISGWFKWLQVDQQEPLHSMFKVTIRNPSDDQLGDKTLVSYVGQNEIQFSTYSFENMDGSGNKDIQRKIEHKNRHYRWFFVYFGYQHETSTCHVHIQWSDEMSQQGFAHINHYLTNQFYIYVGKEPLIAGFNGLITQVKFNMGEGAFKQSTDYKDQDNIFGFDLQTIKKEVKTFDITKSKEKIMIDSNSDEESNYLKVFNKEELDEVFEYGYGFWLRYLRNYPKVQIEGLKQDWSFISRLTKNDVLQDLTLGDRALAIWLGKGFYHFTTYNQQLPNIFTNVNHPADIEGLWTFIHYSHNLNKEQSVSFIQFGNDKPIRSAQQSVQAIPTILKFYLGGRHLTYKGFNGQISGAYVSVNKGIYVESEEKFQDLLKSIPQPATYRVELIQNVLVEKSTRFDMNSEAKPFEFENQKFSGEYSWSGWFKWSSAIQNAWHLAVRLSTLENYENKNSLGDRTLCLWIGQQAGGILYFSTYTYTDLYGSGNPNSVQNVQYKDDIAKWHFIYFGYSRVQQLAYGKVEFGYRKEQVNFEHHHHYLPNKFFLSIGKDKWHDPYLGSIAYLRFQSGEGAFYQGEFNEVKDDLFGNKLGSMELLKSKIKFDIDKDAITKMFASPQVDQKEPIFSKIFNEEELDNVSEYGYGFWCRFLTRYPTQLIEGLKADWSFISRLTKNQNKGDMNYGDRTLAIWLGKGFYHFTTYSHKYANVVHNIDHPADIEGLWTFIYFSHNLYKKESVAMIKFGEGKVIKGVIPAIHQAPTFLQLYVGGNNMKYPAYNGQFAGILFSIGEGIFLSDESDLIKLLDKLKKPNDYSLKLSTKDMIAKPKQSFVAQETVFDDVPLVGQYSWSGWFKWKQMGQQFPWYLMVRLAIIKNTSDIKLLGDRTLMAFMGQGYIHFTTYTYKNIYGEGTPNIWQNINHDGEHIQWHFVYFGYSRAQKLAYGKIYFDDRVESVSFKDTNHFVPNLFALTIGKDKWFNQYNGDIGYFRFNAGEGAFQMENHDKAENDAFAFKIGRLSTINPNKPPPEEVRKQEYFDNSLDSETVYTFEISKDIYEQSSFSHVPEIIGGRGEITKNDEQIEEEKKAIERQEQQLKKEAEKFQNEKSVGIIENHYQFPDQDKQRVVSDEAVDIIKPHSEQTKKDGDPSKQTQQQQQQEYKSDWDGLRFYGYGFYLRYLTMYPQQLRDGKNAPYYFVSRLTWNPQPQDIGMGDRVLSIFQGQGSYSFHTLDKPSNNPNLRTIIPYGDIEGVWTFVYFSYSQVDKKAVAFIKYDDSAEIYRRDIICNHGDVEYLKLMIGGKQGIYQGFNGQIANYAFKYGKGAYINEFELYKRILSSRIPHPVADDYQFNQIKIIETQVGFKGDEQTDSIKEIEGHFQNEYAISGWLRWDQPIGVPYFALFRLSGFKVEDNNDSKLGDRDMMLFKHTQYYLFQSYNYHNLNGAGDFAISWQVNHQEWEQFWHFFYIGYKRESKQLYYYVSFIDDEFDQVHNNIHHFIVHKHYLQFGRDYSKFYSKHRGFTGQATQVLLSYGKGSFQTKPFNNDIFMYLKGVKELFSSLELITRESDRNKLLIGDANKQGTLMDLEINDGTDYNIRGLNEYGWALWCRWSRTLTRPIQYKDAWYSLARIANRKGHQDLQVPGDRTLATWIGMGFYLFSTYTRGVLQLTESIPYGKFEGQWNFIVFAYRKNVAKASVLFGQDSTIVEKEFKVKHNMIKDYLRFVVGSEFGYKFFNGHVVNIQLRMGSGAYLSKEEIVIIANGELGLPAESKYDQTRKSIEIVKDRIPNSGQGREFDIKEDVAQGKLEYSISGWAKWVDIPAIQPWYMLYRVAYYDYNELLNMQIPGSRVFQCHKAYGFYHFNTYTVDQENGGAWQIVKNIDYDITQHKNWVFFYQGYSHQKQQVHLYVKFPGFEEHYTFININHFIAQRFKVHFLLDRWSPGFNGFLESWYFNVGTGSYKESEYGIGENTEITFGFGLHKPAQPKNWQFNDNYACGFTQQNVGQEVEYKDDLLIDGLVEYGYGMWTRFAWNTPIKMVNKPTWMALSRLTVNPNYQGDAAQLGDRALAIWVGPGYYHFTTSTRGNYNVVHNIEYDQMLDGQWNYIWFGYKRVNDKLGTAVGYVAFDGHIIRKTNFGNILQQPLNDYLYLAVGSSGRYFLDRYHQFNGHIQKVSLILGSGGFIENVDLLRKQIPSKPEFLRNQKQFTKIVIDEMKNMKREEWVPAPVEFAEEFDGAYEYSVSLWFKWTKTYRVAWENIFSVSYNEQNIRANHAKPGDRVLSMFQYADHRIFFSTYTTPGNHDQFAQIYTECPVDIPSQSEWVYGYYGYSRDQNKVISYLQTKTQKCFKALSCMHRVPKYMGLYVGKDGIHTPYNGKFSKLYFMGHAGSYIEGNFQSFGPFAAGGISITKPAYFWTDWKERFEIAYDQNKVIELKAEEVDEQTSYSIGMWTKYFTAIPKRLLQKPDWLHLARLTINPNHKNYENLGDRTLALFIGRQYYGFFTYNSANNNPNIVQNIRYDDNFEGEWNFIYFSYNSELQLATGFVKFSKLDKIQRIQFRDIQHKPIDNYAKLVIGNEFQYQGFNGQIASLQLGFGKKFYVHDSDALNKIILEFFKPPGEDEDDNRKVNIVEEVKDRAFNNGPEYREILDQKGAEEYAMYGWFRYTSTTLKTPNNCIMRLTNNEQGYRGEISRVGDRTLLVMLQPGEYVFATYSLGNIDSGQIVNIRKPTPYKTNLGLWTYIYFGYHFQKRKASGIIKYPSGYALVPYDNVLHMVPNYLLFFFGGDGMLGGWHGQMQKVNLLFGRGSFVDSTKGNFAEKLPNLQGVESKPLIWDGIDNKIIEVPQPDRPALDIVFNKDVNGFVEYGYGLWTRWLTTIPKRIIEKAPFHQLIRLCSTEQYEDATQFGNRVLAIWVGKGYYHFTTYNKIGNKISTSQNINYDDNLEGEWNYIYYSFTNKQQARAVGFVYFSEQQGTAISRVEFLNLEHVALNGYARVVAANKEFGYQPFNGMIADLQIHLGNGFIGSREQLIKEIIQLNPKPSMSIQSKMDVNLINTEVIIKPEEKKEMKYKYEQYKGVNEYAVSGWLQSKVMGLTDAYRNVFRLTINPPEFQKDKQSAGDRTLSLFQSKTKLAFSTYTYGIFDTQGDDNNEFNRIINSGNSNGEWVFVYFGYQFKSKQAFAYTLFLNRQDSAQFNNIKHFVPNQFFFYLSNDGYYPIFDGSLFDWNLYFGEGAFTTKPKQIINQWPIEPIGEFEGVISALLSNQGLNSMKIIRPEKKEDEEVVFKNNFPKSGTISGNPAPRSGQTQVENKESKPISQTIVKQPQSGQIDSEKQQQQQQQQQQKQPRKPLSGIADQK</sequence>
<feature type="region of interest" description="Disordered" evidence="3">
    <location>
        <begin position="1144"/>
        <end position="1185"/>
    </location>
</feature>
<feature type="compositionally biased region" description="Low complexity" evidence="3">
    <location>
        <begin position="1225"/>
        <end position="1236"/>
    </location>
</feature>
<feature type="compositionally biased region" description="Low complexity" evidence="3">
    <location>
        <begin position="5702"/>
        <end position="5712"/>
    </location>
</feature>
<feature type="compositionally biased region" description="Polar residues" evidence="3">
    <location>
        <begin position="1520"/>
        <end position="1555"/>
    </location>
</feature>
<name>A0A8S1SVC1_PAROT</name>
<feature type="compositionally biased region" description="Polar residues" evidence="3">
    <location>
        <begin position="5683"/>
        <end position="5697"/>
    </location>
</feature>
<feature type="compositionally biased region" description="Low complexity" evidence="3">
    <location>
        <begin position="1631"/>
        <end position="1655"/>
    </location>
</feature>
<comment type="caution">
    <text evidence="6">The sequence shown here is derived from an EMBL/GenBank/DDBJ whole genome shotgun (WGS) entry which is preliminary data.</text>
</comment>
<feature type="coiled-coil region" evidence="2">
    <location>
        <begin position="3449"/>
        <end position="3486"/>
    </location>
</feature>
<dbReference type="GO" id="GO:0005634">
    <property type="term" value="C:nucleus"/>
    <property type="evidence" value="ECO:0007669"/>
    <property type="project" value="InterPro"/>
</dbReference>
<feature type="compositionally biased region" description="Polar residues" evidence="3">
    <location>
        <begin position="5657"/>
        <end position="5676"/>
    </location>
</feature>
<keyword evidence="1" id="KW-0807">Transducer</keyword>
<feature type="compositionally biased region" description="Basic and acidic residues" evidence="3">
    <location>
        <begin position="1399"/>
        <end position="1414"/>
    </location>
</feature>
<organism evidence="6 7">
    <name type="scientific">Paramecium octaurelia</name>
    <dbReference type="NCBI Taxonomy" id="43137"/>
    <lineage>
        <taxon>Eukaryota</taxon>
        <taxon>Sar</taxon>
        <taxon>Alveolata</taxon>
        <taxon>Ciliophora</taxon>
        <taxon>Intramacronucleata</taxon>
        <taxon>Oligohymenophorea</taxon>
        <taxon>Peniculida</taxon>
        <taxon>Parameciidae</taxon>
        <taxon>Paramecium</taxon>
    </lineage>
</organism>
<feature type="transmembrane region" description="Helical" evidence="4">
    <location>
        <begin position="26"/>
        <end position="41"/>
    </location>
</feature>
<accession>A0A8S1SVC1</accession>
<feature type="coiled-coil region" evidence="2">
    <location>
        <begin position="201"/>
        <end position="252"/>
    </location>
</feature>
<feature type="domain" description="Methyl-accepting transducer" evidence="5">
    <location>
        <begin position="1115"/>
        <end position="1330"/>
    </location>
</feature>
<keyword evidence="2" id="KW-0175">Coiled coil</keyword>
<feature type="compositionally biased region" description="Polar residues" evidence="3">
    <location>
        <begin position="1315"/>
        <end position="1353"/>
    </location>
</feature>
<proteinExistence type="predicted"/>
<evidence type="ECO:0000256" key="3">
    <source>
        <dbReference type="SAM" id="MobiDB-lite"/>
    </source>
</evidence>
<feature type="region of interest" description="Disordered" evidence="3">
    <location>
        <begin position="3515"/>
        <end position="3537"/>
    </location>
</feature>
<keyword evidence="4" id="KW-0472">Membrane</keyword>
<evidence type="ECO:0000256" key="2">
    <source>
        <dbReference type="SAM" id="Coils"/>
    </source>
</evidence>
<protein>
    <recommendedName>
        <fullName evidence="5">Methyl-accepting transducer domain-containing protein</fullName>
    </recommendedName>
</protein>
<keyword evidence="4" id="KW-1133">Transmembrane helix</keyword>
<evidence type="ECO:0000256" key="4">
    <source>
        <dbReference type="SAM" id="Phobius"/>
    </source>
</evidence>
<feature type="compositionally biased region" description="Polar residues" evidence="3">
    <location>
        <begin position="1237"/>
        <end position="1246"/>
    </location>
</feature>
<keyword evidence="7" id="KW-1185">Reference proteome</keyword>
<dbReference type="GO" id="GO:0016020">
    <property type="term" value="C:membrane"/>
    <property type="evidence" value="ECO:0007669"/>
    <property type="project" value="InterPro"/>
</dbReference>